<keyword evidence="3" id="KW-0677">Repeat</keyword>
<sequence length="583" mass="65425">MRPDHCQHGEVRAGRPNILKLGDSGRRRSGNLKAAMQRRTDEFFGLPHQFPLTDLENVRCSDHYETVVDLPDPDSSQPDPGQLWTVSIGRSPVMRLFCHGRRKHGRGEMLESCVARSEISDTPVPFLPAEAFGNLTITKLTMSRNGLKNMDLMAFDCVLVNTLLELKLTDNELSSLPCTGVPRLRNLRKLSLRNNRIWRLPTSTLNLYAILENLVSLDLSGNLVSSIPGTTAIMPKLEELILAGNDLVEMPYSFLNSHRSTLKTLDLAHNQISQILALGIDLPRLDSLNLSHNRIANFSAYSLAGVPSLSDLNLEANRLSQWNHQFLCAVQMLRQLTIGRNAITSVPADAMRCLPNLQTLDISNGNLDRIYSNTFRPAAKLRTVLLNNNHLSRIEQETFSGMAELSTVQLSGNKLQTVEEFAFSSLPSLVTLDLSNNKLTTLKTSAFSNTLQSSVGTVISLQLCDNPWICDDEFEPFRQWLRDNMEVSINKAECQPMCEQPELLRDWPIRFPNPPPDPQLYIPELAKPSKPTDSNMEWDNVAQDDFAHPPQNSSAEIIGNRPPYVLRILLNKFLNASKYPLEK</sequence>
<evidence type="ECO:0000313" key="7">
    <source>
        <dbReference type="WBParaSite" id="SBAD_0000726501-mRNA-1"/>
    </source>
</evidence>
<evidence type="ECO:0000313" key="6">
    <source>
        <dbReference type="Proteomes" id="UP000270296"/>
    </source>
</evidence>
<keyword evidence="2" id="KW-0732">Signal</keyword>
<dbReference type="InterPro" id="IPR003591">
    <property type="entry name" value="Leu-rich_rpt_typical-subtyp"/>
</dbReference>
<name>A0A183ITQ2_9BILA</name>
<evidence type="ECO:0000313" key="5">
    <source>
        <dbReference type="EMBL" id="VDP11456.1"/>
    </source>
</evidence>
<evidence type="ECO:0000256" key="2">
    <source>
        <dbReference type="ARBA" id="ARBA00022729"/>
    </source>
</evidence>
<dbReference type="PROSITE" id="PS51450">
    <property type="entry name" value="LRR"/>
    <property type="match status" value="5"/>
</dbReference>
<feature type="region of interest" description="Disordered" evidence="4">
    <location>
        <begin position="1"/>
        <end position="31"/>
    </location>
</feature>
<evidence type="ECO:0000256" key="1">
    <source>
        <dbReference type="ARBA" id="ARBA00022614"/>
    </source>
</evidence>
<dbReference type="OrthoDB" id="1055097at2759"/>
<dbReference type="InterPro" id="IPR032675">
    <property type="entry name" value="LRR_dom_sf"/>
</dbReference>
<accession>A0A183ITQ2</accession>
<dbReference type="AlphaFoldDB" id="A0A183ITQ2"/>
<dbReference type="FunFam" id="3.80.10.10:FF:001360">
    <property type="entry name" value="Uncharacterized protein"/>
    <property type="match status" value="1"/>
</dbReference>
<keyword evidence="6" id="KW-1185">Reference proteome</keyword>
<keyword evidence="1" id="KW-0433">Leucine-rich repeat</keyword>
<reference evidence="7" key="1">
    <citation type="submission" date="2016-06" db="UniProtKB">
        <authorList>
            <consortium name="WormBaseParasite"/>
        </authorList>
    </citation>
    <scope>IDENTIFICATION</scope>
</reference>
<organism evidence="7">
    <name type="scientific">Soboliphyme baturini</name>
    <dbReference type="NCBI Taxonomy" id="241478"/>
    <lineage>
        <taxon>Eukaryota</taxon>
        <taxon>Metazoa</taxon>
        <taxon>Ecdysozoa</taxon>
        <taxon>Nematoda</taxon>
        <taxon>Enoplea</taxon>
        <taxon>Dorylaimia</taxon>
        <taxon>Dioctophymatida</taxon>
        <taxon>Dioctophymatoidea</taxon>
        <taxon>Soboliphymatidae</taxon>
        <taxon>Soboliphyme</taxon>
    </lineage>
</organism>
<protein>
    <submittedName>
        <fullName evidence="7">LRRCT domain-containing protein</fullName>
    </submittedName>
</protein>
<dbReference type="PANTHER" id="PTHR24366">
    <property type="entry name" value="IG(IMMUNOGLOBULIN) AND LRR(LEUCINE RICH REPEAT) DOMAINS"/>
    <property type="match status" value="1"/>
</dbReference>
<dbReference type="Pfam" id="PF13855">
    <property type="entry name" value="LRR_8"/>
    <property type="match status" value="3"/>
</dbReference>
<dbReference type="InterPro" id="IPR001611">
    <property type="entry name" value="Leu-rich_rpt"/>
</dbReference>
<evidence type="ECO:0000256" key="3">
    <source>
        <dbReference type="ARBA" id="ARBA00022737"/>
    </source>
</evidence>
<gene>
    <name evidence="5" type="ORF">SBAD_LOCUS6999</name>
</gene>
<dbReference type="PRINTS" id="PR00019">
    <property type="entry name" value="LEURICHRPT"/>
</dbReference>
<dbReference type="PANTHER" id="PTHR24366:SF161">
    <property type="entry name" value="TIR DOMAIN-CONTAINING PROTEIN"/>
    <property type="match status" value="1"/>
</dbReference>
<reference evidence="5 6" key="2">
    <citation type="submission" date="2018-11" db="EMBL/GenBank/DDBJ databases">
        <authorList>
            <consortium name="Pathogen Informatics"/>
        </authorList>
    </citation>
    <scope>NUCLEOTIDE SEQUENCE [LARGE SCALE GENOMIC DNA]</scope>
</reference>
<feature type="compositionally biased region" description="Basic and acidic residues" evidence="4">
    <location>
        <begin position="1"/>
        <end position="13"/>
    </location>
</feature>
<evidence type="ECO:0000256" key="4">
    <source>
        <dbReference type="SAM" id="MobiDB-lite"/>
    </source>
</evidence>
<dbReference type="WBParaSite" id="SBAD_0000726501-mRNA-1">
    <property type="protein sequence ID" value="SBAD_0000726501-mRNA-1"/>
    <property type="gene ID" value="SBAD_0000726501"/>
</dbReference>
<dbReference type="Gene3D" id="3.80.10.10">
    <property type="entry name" value="Ribonuclease Inhibitor"/>
    <property type="match status" value="2"/>
</dbReference>
<dbReference type="EMBL" id="UZAM01010232">
    <property type="protein sequence ID" value="VDP11456.1"/>
    <property type="molecule type" value="Genomic_DNA"/>
</dbReference>
<dbReference type="SUPFAM" id="SSF52058">
    <property type="entry name" value="L domain-like"/>
    <property type="match status" value="1"/>
</dbReference>
<dbReference type="SMART" id="SM00369">
    <property type="entry name" value="LRR_TYP"/>
    <property type="match status" value="10"/>
</dbReference>
<proteinExistence type="predicted"/>
<dbReference type="Proteomes" id="UP000270296">
    <property type="component" value="Unassembled WGS sequence"/>
</dbReference>